<dbReference type="EnsemblMetazoa" id="PPA45591.1">
    <property type="protein sequence ID" value="PPA45591.1"/>
    <property type="gene ID" value="WBGene00283960"/>
</dbReference>
<gene>
    <name evidence="2" type="primary">WBGene00283960</name>
    <name evidence="1" type="synonym">WBGene00283958</name>
</gene>
<dbReference type="AlphaFoldDB" id="A0A2A6C4D2"/>
<protein>
    <submittedName>
        <fullName evidence="2">Uncharacterized protein</fullName>
    </submittedName>
</protein>
<accession>A0A2A6C4D2</accession>
<proteinExistence type="predicted"/>
<evidence type="ECO:0000313" key="2">
    <source>
        <dbReference type="EnsemblMetazoa" id="PPA45591.1"/>
    </source>
</evidence>
<evidence type="ECO:0000313" key="3">
    <source>
        <dbReference type="Proteomes" id="UP000005239"/>
    </source>
</evidence>
<evidence type="ECO:0000313" key="1">
    <source>
        <dbReference type="EnsemblMetazoa" id="PPA45589.1"/>
    </source>
</evidence>
<organism evidence="2 3">
    <name type="scientific">Pristionchus pacificus</name>
    <name type="common">Parasitic nematode worm</name>
    <dbReference type="NCBI Taxonomy" id="54126"/>
    <lineage>
        <taxon>Eukaryota</taxon>
        <taxon>Metazoa</taxon>
        <taxon>Ecdysozoa</taxon>
        <taxon>Nematoda</taxon>
        <taxon>Chromadorea</taxon>
        <taxon>Rhabditida</taxon>
        <taxon>Rhabditina</taxon>
        <taxon>Diplogasteromorpha</taxon>
        <taxon>Diplogasteroidea</taxon>
        <taxon>Neodiplogasteridae</taxon>
        <taxon>Pristionchus</taxon>
    </lineage>
</organism>
<name>A0A2A6C4D2_PRIPA</name>
<keyword evidence="3" id="KW-1185">Reference proteome</keyword>
<reference evidence="2" key="2">
    <citation type="submission" date="2022-06" db="UniProtKB">
        <authorList>
            <consortium name="EnsemblMetazoa"/>
        </authorList>
    </citation>
    <scope>IDENTIFICATION</scope>
    <source>
        <strain evidence="2">PS312</strain>
    </source>
</reference>
<sequence>MCDFILSKEELLALKPGGRMKSIGTISTPIDDALLLDLVAKSHSFTLDTNISSPETIRDVYKFITQNEKPQIILLLFSDDLFNRFVNLIGARMIDDELVMENDTEGFVVFNQDHGLLQRGGDFYMAEYLIAYEFTSGRINRRNEDGNEWYLTLAKMKKNISEAFPEESEEESDSDESDD</sequence>
<accession>A0A4X3PWV0</accession>
<reference evidence="3" key="1">
    <citation type="journal article" date="2008" name="Nat. Genet.">
        <title>The Pristionchus pacificus genome provides a unique perspective on nematode lifestyle and parasitism.</title>
        <authorList>
            <person name="Dieterich C."/>
            <person name="Clifton S.W."/>
            <person name="Schuster L.N."/>
            <person name="Chinwalla A."/>
            <person name="Delehaunty K."/>
            <person name="Dinkelacker I."/>
            <person name="Fulton L."/>
            <person name="Fulton R."/>
            <person name="Godfrey J."/>
            <person name="Minx P."/>
            <person name="Mitreva M."/>
            <person name="Roeseler W."/>
            <person name="Tian H."/>
            <person name="Witte H."/>
            <person name="Yang S.P."/>
            <person name="Wilson R.K."/>
            <person name="Sommer R.J."/>
        </authorList>
    </citation>
    <scope>NUCLEOTIDE SEQUENCE [LARGE SCALE GENOMIC DNA]</scope>
    <source>
        <strain evidence="3">PS312</strain>
    </source>
</reference>
<dbReference type="Proteomes" id="UP000005239">
    <property type="component" value="Unassembled WGS sequence"/>
</dbReference>
<dbReference type="EnsemblMetazoa" id="PPA45589.1">
    <property type="protein sequence ID" value="PPA45589.1"/>
    <property type="gene ID" value="WBGene00283958"/>
</dbReference>